<organism evidence="8 9">
    <name type="scientific">Paralvinella palmiformis</name>
    <dbReference type="NCBI Taxonomy" id="53620"/>
    <lineage>
        <taxon>Eukaryota</taxon>
        <taxon>Metazoa</taxon>
        <taxon>Spiralia</taxon>
        <taxon>Lophotrochozoa</taxon>
        <taxon>Annelida</taxon>
        <taxon>Polychaeta</taxon>
        <taxon>Sedentaria</taxon>
        <taxon>Canalipalpata</taxon>
        <taxon>Terebellida</taxon>
        <taxon>Terebelliformia</taxon>
        <taxon>Alvinellidae</taxon>
        <taxon>Paralvinella</taxon>
    </lineage>
</organism>
<dbReference type="PANTHER" id="PTHR12428">
    <property type="entry name" value="OXA1"/>
    <property type="match status" value="1"/>
</dbReference>
<dbReference type="CDD" id="cd20069">
    <property type="entry name" value="5TM_Oxa1-like"/>
    <property type="match status" value="1"/>
</dbReference>
<accession>A0AAD9IYI7</accession>
<reference evidence="8" key="1">
    <citation type="journal article" date="2023" name="Mol. Biol. Evol.">
        <title>Third-Generation Sequencing Reveals the Adaptive Role of the Epigenome in Three Deep-Sea Polychaetes.</title>
        <authorList>
            <person name="Perez M."/>
            <person name="Aroh O."/>
            <person name="Sun Y."/>
            <person name="Lan Y."/>
            <person name="Juniper S.K."/>
            <person name="Young C.R."/>
            <person name="Angers B."/>
            <person name="Qian P.Y."/>
        </authorList>
    </citation>
    <scope>NUCLEOTIDE SEQUENCE</scope>
    <source>
        <strain evidence="8">P08H-3</strain>
    </source>
</reference>
<name>A0AAD9IYI7_9ANNE</name>
<evidence type="ECO:0000256" key="6">
    <source>
        <dbReference type="SAM" id="Phobius"/>
    </source>
</evidence>
<protein>
    <recommendedName>
        <fullName evidence="7">Membrane insertase YidC/Oxa/ALB C-terminal domain-containing protein</fullName>
    </recommendedName>
</protein>
<evidence type="ECO:0000256" key="4">
    <source>
        <dbReference type="ARBA" id="ARBA00023136"/>
    </source>
</evidence>
<comment type="similarity">
    <text evidence="5">Belongs to the OXA1/ALB3/YidC family.</text>
</comment>
<feature type="transmembrane region" description="Helical" evidence="6">
    <location>
        <begin position="283"/>
        <end position="306"/>
    </location>
</feature>
<dbReference type="InterPro" id="IPR028055">
    <property type="entry name" value="YidC/Oxa/ALB_C"/>
</dbReference>
<keyword evidence="3 6" id="KW-1133">Transmembrane helix</keyword>
<dbReference type="GO" id="GO:0033617">
    <property type="term" value="P:mitochondrial respiratory chain complex IV assembly"/>
    <property type="evidence" value="ECO:0007669"/>
    <property type="project" value="TreeGrafter"/>
</dbReference>
<dbReference type="Pfam" id="PF02096">
    <property type="entry name" value="60KD_IMP"/>
    <property type="match status" value="1"/>
</dbReference>
<evidence type="ECO:0000256" key="5">
    <source>
        <dbReference type="RuleBase" id="RU003945"/>
    </source>
</evidence>
<dbReference type="PANTHER" id="PTHR12428:SF65">
    <property type="entry name" value="CYTOCHROME C OXIDASE ASSEMBLY PROTEIN COX18, MITOCHONDRIAL"/>
    <property type="match status" value="1"/>
</dbReference>
<evidence type="ECO:0000256" key="1">
    <source>
        <dbReference type="ARBA" id="ARBA00004141"/>
    </source>
</evidence>
<evidence type="ECO:0000256" key="3">
    <source>
        <dbReference type="ARBA" id="ARBA00022989"/>
    </source>
</evidence>
<feature type="domain" description="Membrane insertase YidC/Oxa/ALB C-terminal" evidence="7">
    <location>
        <begin position="103"/>
        <end position="321"/>
    </location>
</feature>
<evidence type="ECO:0000313" key="9">
    <source>
        <dbReference type="Proteomes" id="UP001208570"/>
    </source>
</evidence>
<dbReference type="EMBL" id="JAODUP010000929">
    <property type="protein sequence ID" value="KAK2142650.1"/>
    <property type="molecule type" value="Genomic_DNA"/>
</dbReference>
<dbReference type="InterPro" id="IPR001708">
    <property type="entry name" value="YidC/ALB3/OXA1/COX18"/>
</dbReference>
<keyword evidence="4 6" id="KW-0472">Membrane</keyword>
<sequence>MTMSCQLRVFPQMHSRLSSLQLVHCCPATSTFFDHRKFLHYRRQFFLSPSQTSTCSDPQTLWHQQKRNISAKTVQYFYSPEFPPVGFAQKLLEVVYDATGLPWWGTILLTTVALRTAVTLPIAVYAQWNVMKIQQLRPVLKEKGERLKLEVASAKRRYKWSDNKAMFMFRKNMNRIIKEHYEKENCHPMKTTLVFWIQLPIWFGMSLALRNMSGRTVFGSSVILDTLHPEMSTEGVLWFTNLMLPDPYGLLPLICALGNLANSEVVTLGREDKTKFQKVITNIYRGLSVIVLPIGLMLPSCIVYYWTCSSLFGLAQNLAMRSPKVKRLLKLPDLGKESKTPYKDLLQAAKVRYSKPFKWKRSKD</sequence>
<proteinExistence type="inferred from homology"/>
<gene>
    <name evidence="8" type="ORF">LSH36_929g00071</name>
</gene>
<keyword evidence="9" id="KW-1185">Reference proteome</keyword>
<evidence type="ECO:0000259" key="7">
    <source>
        <dbReference type="Pfam" id="PF02096"/>
    </source>
</evidence>
<comment type="caution">
    <text evidence="8">The sequence shown here is derived from an EMBL/GenBank/DDBJ whole genome shotgun (WGS) entry which is preliminary data.</text>
</comment>
<dbReference type="Proteomes" id="UP001208570">
    <property type="component" value="Unassembled WGS sequence"/>
</dbReference>
<keyword evidence="2 5" id="KW-0812">Transmembrane</keyword>
<dbReference type="AlphaFoldDB" id="A0AAD9IYI7"/>
<dbReference type="GO" id="GO:0032979">
    <property type="term" value="P:protein insertion into mitochondrial inner membrane from matrix"/>
    <property type="evidence" value="ECO:0007669"/>
    <property type="project" value="TreeGrafter"/>
</dbReference>
<evidence type="ECO:0000313" key="8">
    <source>
        <dbReference type="EMBL" id="KAK2142650.1"/>
    </source>
</evidence>
<comment type="subcellular location">
    <subcellularLocation>
        <location evidence="1 5">Membrane</location>
        <topology evidence="1 5">Multi-pass membrane protein</topology>
    </subcellularLocation>
</comment>
<dbReference type="GO" id="GO:0005743">
    <property type="term" value="C:mitochondrial inner membrane"/>
    <property type="evidence" value="ECO:0007669"/>
    <property type="project" value="TreeGrafter"/>
</dbReference>
<dbReference type="GO" id="GO:0032977">
    <property type="term" value="F:membrane insertase activity"/>
    <property type="evidence" value="ECO:0007669"/>
    <property type="project" value="InterPro"/>
</dbReference>
<evidence type="ECO:0000256" key="2">
    <source>
        <dbReference type="ARBA" id="ARBA00022692"/>
    </source>
</evidence>